<comment type="caution">
    <text evidence="1">The sequence shown here is derived from an EMBL/GenBank/DDBJ whole genome shotgun (WGS) entry which is preliminary data.</text>
</comment>
<accession>A0A8J3EE79</accession>
<organism evidence="1 2">
    <name type="scientific">Caldovatus sediminis</name>
    <dbReference type="NCBI Taxonomy" id="2041189"/>
    <lineage>
        <taxon>Bacteria</taxon>
        <taxon>Pseudomonadati</taxon>
        <taxon>Pseudomonadota</taxon>
        <taxon>Alphaproteobacteria</taxon>
        <taxon>Acetobacterales</taxon>
        <taxon>Roseomonadaceae</taxon>
        <taxon>Caldovatus</taxon>
    </lineage>
</organism>
<proteinExistence type="predicted"/>
<dbReference type="EMBL" id="BMKS01000021">
    <property type="protein sequence ID" value="GGG50222.1"/>
    <property type="molecule type" value="Genomic_DNA"/>
</dbReference>
<gene>
    <name evidence="1" type="ORF">GCM10010964_41900</name>
</gene>
<evidence type="ECO:0000313" key="1">
    <source>
        <dbReference type="EMBL" id="GGG50222.1"/>
    </source>
</evidence>
<dbReference type="Proteomes" id="UP000597507">
    <property type="component" value="Unassembled WGS sequence"/>
</dbReference>
<dbReference type="AlphaFoldDB" id="A0A8J3EE79"/>
<keyword evidence="2" id="KW-1185">Reference proteome</keyword>
<reference evidence="1 2" key="1">
    <citation type="journal article" date="2014" name="Int. J. Syst. Evol. Microbiol.">
        <title>Complete genome sequence of Corynebacterium casei LMG S-19264T (=DSM 44701T), isolated from a smear-ripened cheese.</title>
        <authorList>
            <consortium name="US DOE Joint Genome Institute (JGI-PGF)"/>
            <person name="Walter F."/>
            <person name="Albersmeier A."/>
            <person name="Kalinowski J."/>
            <person name="Ruckert C."/>
        </authorList>
    </citation>
    <scope>NUCLEOTIDE SEQUENCE [LARGE SCALE GENOMIC DNA]</scope>
    <source>
        <strain evidence="1 2">CGMCC 1.16330</strain>
    </source>
</reference>
<sequence>MRHPAGFAWFAWQSGWVFALRGARLWARPAEAAASLTAMAIEKQRAAAEGWVAASRAALRGADAGAVAAARGAALLDAAADAPGTALRAFLAEAA</sequence>
<evidence type="ECO:0000313" key="2">
    <source>
        <dbReference type="Proteomes" id="UP000597507"/>
    </source>
</evidence>
<name>A0A8J3EE79_9PROT</name>
<dbReference type="RefSeq" id="WP_188903835.1">
    <property type="nucleotide sequence ID" value="NZ_BMKS01000021.1"/>
</dbReference>
<protein>
    <submittedName>
        <fullName evidence="1">Uncharacterized protein</fullName>
    </submittedName>
</protein>